<protein>
    <submittedName>
        <fullName evidence="2">Uncharacterized protein</fullName>
    </submittedName>
</protein>
<evidence type="ECO:0000256" key="1">
    <source>
        <dbReference type="SAM" id="SignalP"/>
    </source>
</evidence>
<accession>A0A2Z2NN75</accession>
<evidence type="ECO:0000313" key="3">
    <source>
        <dbReference type="Proteomes" id="UP000250079"/>
    </source>
</evidence>
<gene>
    <name evidence="2" type="ORF">IMCC3135_01030</name>
</gene>
<dbReference type="RefSeq" id="WP_088915881.1">
    <property type="nucleotide sequence ID" value="NZ_CP018632.1"/>
</dbReference>
<organism evidence="2 3">
    <name type="scientific">Granulosicoccus antarcticus IMCC3135</name>
    <dbReference type="NCBI Taxonomy" id="1192854"/>
    <lineage>
        <taxon>Bacteria</taxon>
        <taxon>Pseudomonadati</taxon>
        <taxon>Pseudomonadota</taxon>
        <taxon>Gammaproteobacteria</taxon>
        <taxon>Chromatiales</taxon>
        <taxon>Granulosicoccaceae</taxon>
        <taxon>Granulosicoccus</taxon>
    </lineage>
</organism>
<feature type="signal peptide" evidence="1">
    <location>
        <begin position="1"/>
        <end position="22"/>
    </location>
</feature>
<dbReference type="EMBL" id="CP018632">
    <property type="protein sequence ID" value="ASJ70330.1"/>
    <property type="molecule type" value="Genomic_DNA"/>
</dbReference>
<dbReference type="Proteomes" id="UP000250079">
    <property type="component" value="Chromosome"/>
</dbReference>
<proteinExistence type="predicted"/>
<feature type="chain" id="PRO_5016318701" evidence="1">
    <location>
        <begin position="23"/>
        <end position="113"/>
    </location>
</feature>
<evidence type="ECO:0000313" key="2">
    <source>
        <dbReference type="EMBL" id="ASJ70330.1"/>
    </source>
</evidence>
<name>A0A2Z2NN75_9GAMM</name>
<reference evidence="2 3" key="1">
    <citation type="submission" date="2016-12" db="EMBL/GenBank/DDBJ databases">
        <authorList>
            <person name="Song W.-J."/>
            <person name="Kurnit D.M."/>
        </authorList>
    </citation>
    <scope>NUCLEOTIDE SEQUENCE [LARGE SCALE GENOMIC DNA]</scope>
    <source>
        <strain evidence="2 3">IMCC3135</strain>
    </source>
</reference>
<keyword evidence="3" id="KW-1185">Reference proteome</keyword>
<dbReference type="AlphaFoldDB" id="A0A2Z2NN75"/>
<sequence length="113" mass="12156">MKIESILKVAVLAFSVSGVGNAQEAAALSLGFVTCSLFATANIEEKRAMKFWIDGYLSAQSQHDGSNSFQKNMLSIKPGQIETEIDSHCRLNPKSSLIDGAFTVYKRLGGVNG</sequence>
<dbReference type="KEGG" id="gai:IMCC3135_01030"/>
<keyword evidence="1" id="KW-0732">Signal</keyword>